<gene>
    <name evidence="3" type="ORF">DFR30_0149</name>
</gene>
<evidence type="ECO:0000256" key="1">
    <source>
        <dbReference type="ARBA" id="ARBA00022801"/>
    </source>
</evidence>
<accession>A0A4R1H9X8</accession>
<dbReference type="AlphaFoldDB" id="A0A4R1H9X8"/>
<dbReference type="Pfam" id="PF07228">
    <property type="entry name" value="SpoIIE"/>
    <property type="match status" value="1"/>
</dbReference>
<evidence type="ECO:0000313" key="4">
    <source>
        <dbReference type="Proteomes" id="UP000295707"/>
    </source>
</evidence>
<protein>
    <submittedName>
        <fullName evidence="3">Stage II sporulation protein E</fullName>
    </submittedName>
</protein>
<reference evidence="3 4" key="1">
    <citation type="submission" date="2019-03" db="EMBL/GenBank/DDBJ databases">
        <title>Genomic Encyclopedia of Type Strains, Phase IV (KMG-IV): sequencing the most valuable type-strain genomes for metagenomic binning, comparative biology and taxonomic classification.</title>
        <authorList>
            <person name="Goeker M."/>
        </authorList>
    </citation>
    <scope>NUCLEOTIDE SEQUENCE [LARGE SCALE GENOMIC DNA]</scope>
    <source>
        <strain evidence="3 4">DSM 19610</strain>
    </source>
</reference>
<dbReference type="GO" id="GO:0016791">
    <property type="term" value="F:phosphatase activity"/>
    <property type="evidence" value="ECO:0007669"/>
    <property type="project" value="TreeGrafter"/>
</dbReference>
<keyword evidence="4" id="KW-1185">Reference proteome</keyword>
<dbReference type="InterPro" id="IPR036457">
    <property type="entry name" value="PPM-type-like_dom_sf"/>
</dbReference>
<name>A0A4R1H9X8_9GAMM</name>
<dbReference type="SUPFAM" id="SSF81606">
    <property type="entry name" value="PP2C-like"/>
    <property type="match status" value="1"/>
</dbReference>
<evidence type="ECO:0000259" key="2">
    <source>
        <dbReference type="SMART" id="SM00331"/>
    </source>
</evidence>
<dbReference type="InterPro" id="IPR001932">
    <property type="entry name" value="PPM-type_phosphatase-like_dom"/>
</dbReference>
<evidence type="ECO:0000313" key="3">
    <source>
        <dbReference type="EMBL" id="TCK16930.1"/>
    </source>
</evidence>
<dbReference type="PANTHER" id="PTHR43156">
    <property type="entry name" value="STAGE II SPORULATION PROTEIN E-RELATED"/>
    <property type="match status" value="1"/>
</dbReference>
<dbReference type="InterPro" id="IPR052016">
    <property type="entry name" value="Bact_Sigma-Reg"/>
</dbReference>
<dbReference type="EMBL" id="SMFX01000001">
    <property type="protein sequence ID" value="TCK16930.1"/>
    <property type="molecule type" value="Genomic_DNA"/>
</dbReference>
<dbReference type="OrthoDB" id="9811749at2"/>
<dbReference type="SMART" id="SM00331">
    <property type="entry name" value="PP2C_SIG"/>
    <property type="match status" value="1"/>
</dbReference>
<organism evidence="3 4">
    <name type="scientific">Thiogranum longum</name>
    <dbReference type="NCBI Taxonomy" id="1537524"/>
    <lineage>
        <taxon>Bacteria</taxon>
        <taxon>Pseudomonadati</taxon>
        <taxon>Pseudomonadota</taxon>
        <taxon>Gammaproteobacteria</taxon>
        <taxon>Chromatiales</taxon>
        <taxon>Ectothiorhodospiraceae</taxon>
        <taxon>Thiogranum</taxon>
    </lineage>
</organism>
<keyword evidence="1" id="KW-0378">Hydrolase</keyword>
<dbReference type="PANTHER" id="PTHR43156:SF2">
    <property type="entry name" value="STAGE II SPORULATION PROTEIN E"/>
    <property type="match status" value="1"/>
</dbReference>
<feature type="domain" description="PPM-type phosphatase" evidence="2">
    <location>
        <begin position="38"/>
        <end position="255"/>
    </location>
</feature>
<sequence length="294" mass="33270">MPNETWLHPAAADDQRWYCDIVWGGNQPVLERFTMPGLEGCLLSVPNAERLSGGDIYHVTVCDQGVFSKFLLVDVAGHDAVAADIATQLHAPLHRLMNQLDNTAILGELNENILADLQPGNFATATAATYNHWDHSWTYAYAGHPYMLIRRNGIWEPLPECLSAPPAGVTAEVRYMQNEISLQGDDWLFLYSDAVFEIRRPDGRRIGFEGLVDLLNSLPEAHDIDTFYRELIARLTQENRGTDFDDDLTLILLRQTDEHLPVTDRALSGARHLMMRWLKRHDTRCTTILPGHRT</sequence>
<comment type="caution">
    <text evidence="3">The sequence shown here is derived from an EMBL/GenBank/DDBJ whole genome shotgun (WGS) entry which is preliminary data.</text>
</comment>
<dbReference type="Gene3D" id="3.60.40.10">
    <property type="entry name" value="PPM-type phosphatase domain"/>
    <property type="match status" value="1"/>
</dbReference>
<dbReference type="Proteomes" id="UP000295707">
    <property type="component" value="Unassembled WGS sequence"/>
</dbReference>
<dbReference type="RefSeq" id="WP_132970858.1">
    <property type="nucleotide sequence ID" value="NZ_SMFX01000001.1"/>
</dbReference>
<proteinExistence type="predicted"/>